<evidence type="ECO:0000313" key="8">
    <source>
        <dbReference type="Proteomes" id="UP000613208"/>
    </source>
</evidence>
<proteinExistence type="inferred from homology"/>
<name>A0A916Q4M2_9FIRM</name>
<dbReference type="PROSITE" id="PS51935">
    <property type="entry name" value="NLPC_P60"/>
    <property type="match status" value="1"/>
</dbReference>
<evidence type="ECO:0000256" key="4">
    <source>
        <dbReference type="ARBA" id="ARBA00022807"/>
    </source>
</evidence>
<dbReference type="AlphaFoldDB" id="A0A916Q4M2"/>
<keyword evidence="3" id="KW-0378">Hydrolase</keyword>
<dbReference type="Gene3D" id="3.90.1720.10">
    <property type="entry name" value="endopeptidase domain like (from Nostoc punctiforme)"/>
    <property type="match status" value="1"/>
</dbReference>
<dbReference type="EMBL" id="BLYI01000013">
    <property type="protein sequence ID" value="GFO84319.1"/>
    <property type="molecule type" value="Genomic_DNA"/>
</dbReference>
<reference evidence="7" key="1">
    <citation type="submission" date="2020-06" db="EMBL/GenBank/DDBJ databases">
        <title>Characterization of fructooligosaccharide metabolism and fructooligosaccharide-degrading enzymes in human commensal butyrate producers.</title>
        <authorList>
            <person name="Tanno H."/>
            <person name="Fujii T."/>
            <person name="Hirano K."/>
            <person name="Maeno S."/>
            <person name="Tonozuka T."/>
            <person name="Sakamoto M."/>
            <person name="Ohkuma M."/>
            <person name="Tochio T."/>
            <person name="Endo A."/>
        </authorList>
    </citation>
    <scope>NUCLEOTIDE SEQUENCE</scope>
    <source>
        <strain evidence="7">JCM 17466</strain>
    </source>
</reference>
<dbReference type="PANTHER" id="PTHR47053">
    <property type="entry name" value="MUREIN DD-ENDOPEPTIDASE MEPH-RELATED"/>
    <property type="match status" value="1"/>
</dbReference>
<protein>
    <recommendedName>
        <fullName evidence="6">NlpC/P60 domain-containing protein</fullName>
    </recommendedName>
</protein>
<dbReference type="RefSeq" id="WP_243282527.1">
    <property type="nucleotide sequence ID" value="NZ_BLYI01000013.1"/>
</dbReference>
<dbReference type="InterPro" id="IPR000064">
    <property type="entry name" value="NLP_P60_dom"/>
</dbReference>
<dbReference type="Pfam" id="PF00877">
    <property type="entry name" value="NLPC_P60"/>
    <property type="match status" value="1"/>
</dbReference>
<feature type="domain" description="NlpC/P60" evidence="6">
    <location>
        <begin position="33"/>
        <end position="174"/>
    </location>
</feature>
<evidence type="ECO:0000256" key="3">
    <source>
        <dbReference type="ARBA" id="ARBA00022801"/>
    </source>
</evidence>
<dbReference type="InterPro" id="IPR038765">
    <property type="entry name" value="Papain-like_cys_pep_sf"/>
</dbReference>
<comment type="similarity">
    <text evidence="1">Belongs to the peptidase C40 family.</text>
</comment>
<sequence>MAQKKDAGDAKETAVQKSDKDTAAEPVEKPANPQAAEAVDEAVRIYKEHPAYSQAKRMQEGYVDCSSYVWRCYAKAGIFFGQKEYAPTAAEAARWCQEKGVLQTISKEEGRDKTLQPGDLIFYTKRKGNNGRFLNIAHVSIYIGNGKMLHADGDSPAYGDPWYREAAAFGRPSE</sequence>
<dbReference type="SUPFAM" id="SSF54001">
    <property type="entry name" value="Cysteine proteinases"/>
    <property type="match status" value="1"/>
</dbReference>
<evidence type="ECO:0000256" key="2">
    <source>
        <dbReference type="ARBA" id="ARBA00022670"/>
    </source>
</evidence>
<feature type="region of interest" description="Disordered" evidence="5">
    <location>
        <begin position="1"/>
        <end position="38"/>
    </location>
</feature>
<gene>
    <name evidence="7" type="ORF">ANBU17_06660</name>
</gene>
<dbReference type="PANTHER" id="PTHR47053:SF1">
    <property type="entry name" value="MUREIN DD-ENDOPEPTIDASE MEPH-RELATED"/>
    <property type="match status" value="1"/>
</dbReference>
<keyword evidence="4" id="KW-0788">Thiol protease</keyword>
<evidence type="ECO:0000256" key="1">
    <source>
        <dbReference type="ARBA" id="ARBA00007074"/>
    </source>
</evidence>
<organism evidence="7 8">
    <name type="scientific">Anaerostipes butyraticus</name>
    <dbReference type="NCBI Taxonomy" id="645466"/>
    <lineage>
        <taxon>Bacteria</taxon>
        <taxon>Bacillati</taxon>
        <taxon>Bacillota</taxon>
        <taxon>Clostridia</taxon>
        <taxon>Lachnospirales</taxon>
        <taxon>Lachnospiraceae</taxon>
        <taxon>Anaerostipes</taxon>
    </lineage>
</organism>
<keyword evidence="2" id="KW-0645">Protease</keyword>
<comment type="caution">
    <text evidence="7">The sequence shown here is derived from an EMBL/GenBank/DDBJ whole genome shotgun (WGS) entry which is preliminary data.</text>
</comment>
<evidence type="ECO:0000256" key="5">
    <source>
        <dbReference type="SAM" id="MobiDB-lite"/>
    </source>
</evidence>
<dbReference type="GO" id="GO:0008234">
    <property type="term" value="F:cysteine-type peptidase activity"/>
    <property type="evidence" value="ECO:0007669"/>
    <property type="project" value="UniProtKB-KW"/>
</dbReference>
<accession>A0A916Q4M2</accession>
<dbReference type="GO" id="GO:0006508">
    <property type="term" value="P:proteolysis"/>
    <property type="evidence" value="ECO:0007669"/>
    <property type="project" value="UniProtKB-KW"/>
</dbReference>
<dbReference type="Proteomes" id="UP000613208">
    <property type="component" value="Unassembled WGS sequence"/>
</dbReference>
<evidence type="ECO:0000259" key="6">
    <source>
        <dbReference type="PROSITE" id="PS51935"/>
    </source>
</evidence>
<keyword evidence="8" id="KW-1185">Reference proteome</keyword>
<dbReference type="InterPro" id="IPR051202">
    <property type="entry name" value="Peptidase_C40"/>
</dbReference>
<evidence type="ECO:0000313" key="7">
    <source>
        <dbReference type="EMBL" id="GFO84319.1"/>
    </source>
</evidence>
<feature type="compositionally biased region" description="Basic and acidic residues" evidence="5">
    <location>
        <begin position="1"/>
        <end position="28"/>
    </location>
</feature>